<evidence type="ECO:0000313" key="3">
    <source>
        <dbReference type="Proteomes" id="UP000240883"/>
    </source>
</evidence>
<accession>A0A2T2NNL7</accession>
<reference evidence="2 3" key="1">
    <citation type="journal article" date="2018" name="Front. Microbiol.">
        <title>Genome-Wide Analysis of Corynespora cassiicola Leaf Fall Disease Putative Effectors.</title>
        <authorList>
            <person name="Lopez D."/>
            <person name="Ribeiro S."/>
            <person name="Label P."/>
            <person name="Fumanal B."/>
            <person name="Venisse J.S."/>
            <person name="Kohler A."/>
            <person name="de Oliveira R.R."/>
            <person name="Labutti K."/>
            <person name="Lipzen A."/>
            <person name="Lail K."/>
            <person name="Bauer D."/>
            <person name="Ohm R.A."/>
            <person name="Barry K.W."/>
            <person name="Spatafora J."/>
            <person name="Grigoriev I.V."/>
            <person name="Martin F.M."/>
            <person name="Pujade-Renaud V."/>
        </authorList>
    </citation>
    <scope>NUCLEOTIDE SEQUENCE [LARGE SCALE GENOMIC DNA]</scope>
    <source>
        <strain evidence="2 3">Philippines</strain>
    </source>
</reference>
<dbReference type="InterPro" id="IPR007138">
    <property type="entry name" value="ABM_dom"/>
</dbReference>
<feature type="domain" description="ABM" evidence="1">
    <location>
        <begin position="8"/>
        <end position="100"/>
    </location>
</feature>
<dbReference type="SUPFAM" id="SSF54909">
    <property type="entry name" value="Dimeric alpha+beta barrel"/>
    <property type="match status" value="1"/>
</dbReference>
<dbReference type="EMBL" id="KZ678135">
    <property type="protein sequence ID" value="PSN67025.1"/>
    <property type="molecule type" value="Genomic_DNA"/>
</dbReference>
<organism evidence="2 3">
    <name type="scientific">Corynespora cassiicola Philippines</name>
    <dbReference type="NCBI Taxonomy" id="1448308"/>
    <lineage>
        <taxon>Eukaryota</taxon>
        <taxon>Fungi</taxon>
        <taxon>Dikarya</taxon>
        <taxon>Ascomycota</taxon>
        <taxon>Pezizomycotina</taxon>
        <taxon>Dothideomycetes</taxon>
        <taxon>Pleosporomycetidae</taxon>
        <taxon>Pleosporales</taxon>
        <taxon>Corynesporascaceae</taxon>
        <taxon>Corynespora</taxon>
    </lineage>
</organism>
<dbReference type="Pfam" id="PF03992">
    <property type="entry name" value="ABM"/>
    <property type="match status" value="1"/>
</dbReference>
<gene>
    <name evidence="2" type="ORF">BS50DRAFT_588057</name>
</gene>
<dbReference type="InterPro" id="IPR011008">
    <property type="entry name" value="Dimeric_a/b-barrel"/>
</dbReference>
<protein>
    <recommendedName>
        <fullName evidence="1">ABM domain-containing protein</fullName>
    </recommendedName>
</protein>
<keyword evidence="3" id="KW-1185">Reference proteome</keyword>
<dbReference type="Proteomes" id="UP000240883">
    <property type="component" value="Unassembled WGS sequence"/>
</dbReference>
<sequence length="120" mass="14174">MVYTGPSYSLHVKITVAPENVPAFIEALKPAWDAVTSEPECIFFEVYQMDGEPGTFKFVENWNASKDWMVNSQVQMKKEYYKPYLEKTEPMWIKPREIEIYTRMEGNQWVLVKEELTQKP</sequence>
<dbReference type="OrthoDB" id="4126315at2759"/>
<name>A0A2T2NNL7_CORCC</name>
<dbReference type="PROSITE" id="PS51725">
    <property type="entry name" value="ABM"/>
    <property type="match status" value="1"/>
</dbReference>
<proteinExistence type="predicted"/>
<evidence type="ECO:0000259" key="1">
    <source>
        <dbReference type="PROSITE" id="PS51725"/>
    </source>
</evidence>
<evidence type="ECO:0000313" key="2">
    <source>
        <dbReference type="EMBL" id="PSN67025.1"/>
    </source>
</evidence>
<dbReference type="Gene3D" id="3.30.70.100">
    <property type="match status" value="1"/>
</dbReference>
<dbReference type="AlphaFoldDB" id="A0A2T2NNL7"/>